<gene>
    <name evidence="3" type="ORF">G8577_003773</name>
    <name evidence="2" type="ORF">G9F11_004867</name>
</gene>
<name>A0A750HRK7_SALER</name>
<comment type="caution">
    <text evidence="2">The sequence shown here is derived from an EMBL/GenBank/DDBJ whole genome shotgun (WGS) entry which is preliminary data.</text>
</comment>
<evidence type="ECO:0000259" key="1">
    <source>
        <dbReference type="Pfam" id="PF13274"/>
    </source>
</evidence>
<evidence type="ECO:0000313" key="3">
    <source>
        <dbReference type="EMBL" id="HAG5257536.1"/>
    </source>
</evidence>
<reference evidence="2" key="2">
    <citation type="submission" date="2020-02" db="EMBL/GenBank/DDBJ databases">
        <authorList>
            <consortium name="NCBI Pathogen Detection Project"/>
        </authorList>
    </citation>
    <scope>NUCLEOTIDE SEQUENCE</scope>
    <source>
        <strain evidence="2">MA.CK_93/00001031</strain>
        <strain evidence="3">MA.CK_98/00001034</strain>
    </source>
</reference>
<evidence type="ECO:0000313" key="2">
    <source>
        <dbReference type="EMBL" id="HAF6262167.1"/>
    </source>
</evidence>
<organism evidence="2">
    <name type="scientific">Salmonella enterica</name>
    <name type="common">Salmonella choleraesuis</name>
    <dbReference type="NCBI Taxonomy" id="28901"/>
    <lineage>
        <taxon>Bacteria</taxon>
        <taxon>Pseudomonadati</taxon>
        <taxon>Pseudomonadota</taxon>
        <taxon>Gammaproteobacteria</taxon>
        <taxon>Enterobacterales</taxon>
        <taxon>Enterobacteriaceae</taxon>
        <taxon>Salmonella</taxon>
    </lineage>
</organism>
<dbReference type="EMBL" id="DAAVPY010000021">
    <property type="protein sequence ID" value="HAF6262167.1"/>
    <property type="molecule type" value="Genomic_DNA"/>
</dbReference>
<dbReference type="AlphaFoldDB" id="A0A750HRK7"/>
<reference evidence="2" key="1">
    <citation type="journal article" date="2018" name="Genome Biol.">
        <title>SKESA: strategic k-mer extension for scrupulous assemblies.</title>
        <authorList>
            <person name="Souvorov A."/>
            <person name="Agarwala R."/>
            <person name="Lipman D.J."/>
        </authorList>
    </citation>
    <scope>NUCLEOTIDE SEQUENCE</scope>
    <source>
        <strain evidence="2">MA.CK_93/00001031</strain>
        <strain evidence="3">MA.CK_98/00001034</strain>
    </source>
</reference>
<dbReference type="EMBL" id="DAAYPZ010000010">
    <property type="protein sequence ID" value="HAG5257536.1"/>
    <property type="molecule type" value="Genomic_DNA"/>
</dbReference>
<feature type="domain" description="Antitoxin SocA-like Panacea" evidence="1">
    <location>
        <begin position="29"/>
        <end position="120"/>
    </location>
</feature>
<dbReference type="InterPro" id="IPR025272">
    <property type="entry name" value="SocA_Panacea"/>
</dbReference>
<accession>A0A750HRK7</accession>
<dbReference type="Pfam" id="PF13274">
    <property type="entry name" value="SocA_Panacea"/>
    <property type="match status" value="1"/>
</dbReference>
<protein>
    <submittedName>
        <fullName evidence="2">SocA family protein</fullName>
    </submittedName>
</protein>
<sequence length="152" mass="17873">MSVTTLNKVADYLLRFARDHGDLMTQLKLQKMVFYADAWYMALHDGEELIADKFEAWVHGPVARALYSRFADYKWLPITEEIEYPELPNEVAKHLEEVYEVFSGYSAYQLELMTHQEEPWMQARGSLPPSAICETYIDKDLTARFYREMMDS</sequence>
<proteinExistence type="predicted"/>